<dbReference type="AlphaFoldDB" id="W9QX37"/>
<gene>
    <name evidence="1" type="ORF">L484_005191</name>
</gene>
<dbReference type="Proteomes" id="UP000030645">
    <property type="component" value="Unassembled WGS sequence"/>
</dbReference>
<protein>
    <submittedName>
        <fullName evidence="1">Uncharacterized protein</fullName>
    </submittedName>
</protein>
<keyword evidence="2" id="KW-1185">Reference proteome</keyword>
<sequence length="67" mass="7939">MSRCKAPKEILRKMLLFLRFPALFLAKMVSCFCLRNITGRQHRETKLHTTGPLYYIPVYDLYWSALS</sequence>
<evidence type="ECO:0000313" key="1">
    <source>
        <dbReference type="EMBL" id="EXB24811.1"/>
    </source>
</evidence>
<organism evidence="1 2">
    <name type="scientific">Morus notabilis</name>
    <dbReference type="NCBI Taxonomy" id="981085"/>
    <lineage>
        <taxon>Eukaryota</taxon>
        <taxon>Viridiplantae</taxon>
        <taxon>Streptophyta</taxon>
        <taxon>Embryophyta</taxon>
        <taxon>Tracheophyta</taxon>
        <taxon>Spermatophyta</taxon>
        <taxon>Magnoliopsida</taxon>
        <taxon>eudicotyledons</taxon>
        <taxon>Gunneridae</taxon>
        <taxon>Pentapetalae</taxon>
        <taxon>rosids</taxon>
        <taxon>fabids</taxon>
        <taxon>Rosales</taxon>
        <taxon>Moraceae</taxon>
        <taxon>Moreae</taxon>
        <taxon>Morus</taxon>
    </lineage>
</organism>
<evidence type="ECO:0000313" key="2">
    <source>
        <dbReference type="Proteomes" id="UP000030645"/>
    </source>
</evidence>
<dbReference type="EMBL" id="KE343351">
    <property type="protein sequence ID" value="EXB24811.1"/>
    <property type="molecule type" value="Genomic_DNA"/>
</dbReference>
<proteinExistence type="predicted"/>
<reference evidence="2" key="1">
    <citation type="submission" date="2013-01" db="EMBL/GenBank/DDBJ databases">
        <title>Draft Genome Sequence of a Mulberry Tree, Morus notabilis C.K. Schneid.</title>
        <authorList>
            <person name="He N."/>
            <person name="Zhao S."/>
        </authorList>
    </citation>
    <scope>NUCLEOTIDE SEQUENCE</scope>
</reference>
<accession>W9QX37</accession>
<name>W9QX37_9ROSA</name>